<accession>A0A9D1SET4</accession>
<keyword evidence="5" id="KW-0378">Hydrolase</keyword>
<evidence type="ECO:0000256" key="4">
    <source>
        <dbReference type="ARBA" id="ARBA00022723"/>
    </source>
</evidence>
<keyword evidence="2" id="KW-0031">Aminopeptidase</keyword>
<evidence type="ECO:0000256" key="5">
    <source>
        <dbReference type="ARBA" id="ARBA00022801"/>
    </source>
</evidence>
<sequence>MDVSLKKLSELFGVSGHEDEVRKYLRSIAADRCDKLMTDAMGNLIAFRRGRSDKRRVLIGSNMDEPGFIVSGITDAGYLKFKTVGSPDPRTAVSKRVVTNGSVKGVIGMKAIHLQTKKEREAAVEASSLYIDIGCSKRSSAEKRVSLGDYIAFDTGFKELGRMIRGKALGRFGTLCVLRAMETEPAYDTYYVFSAQREIPCRIPGRGMACAAHELRPDAAFIVNVIPASGLGDECGEDAQLGSGAVIVHSDRSSIGNSLLTAAVRGAADAKNIKYQERVCGLYSTEAGAVQTAAKGCITACVGIPCRYLDTPVNMMNKNDLNGAAELIAALSGESDVIINDVEKEL</sequence>
<keyword evidence="4 7" id="KW-0479">Metal-binding</keyword>
<reference evidence="8" key="2">
    <citation type="journal article" date="2021" name="PeerJ">
        <title>Extensive microbial diversity within the chicken gut microbiome revealed by metagenomics and culture.</title>
        <authorList>
            <person name="Gilroy R."/>
            <person name="Ravi A."/>
            <person name="Getino M."/>
            <person name="Pursley I."/>
            <person name="Horton D.L."/>
            <person name="Alikhan N.F."/>
            <person name="Baker D."/>
            <person name="Gharbi K."/>
            <person name="Hall N."/>
            <person name="Watson M."/>
            <person name="Adriaenssens E.M."/>
            <person name="Foster-Nyarko E."/>
            <person name="Jarju S."/>
            <person name="Secka A."/>
            <person name="Antonio M."/>
            <person name="Oren A."/>
            <person name="Chaudhuri R.R."/>
            <person name="La Ragione R."/>
            <person name="Hildebrand F."/>
            <person name="Pallen M.J."/>
        </authorList>
    </citation>
    <scope>NUCLEOTIDE SEQUENCE</scope>
    <source>
        <strain evidence="8">USAMLcec3-3695</strain>
    </source>
</reference>
<protein>
    <recommendedName>
        <fullName evidence="10">M42 family peptidase</fullName>
    </recommendedName>
</protein>
<evidence type="ECO:0000256" key="3">
    <source>
        <dbReference type="ARBA" id="ARBA00022670"/>
    </source>
</evidence>
<dbReference type="InterPro" id="IPR051464">
    <property type="entry name" value="Peptidase_M42_aminopept"/>
</dbReference>
<comment type="cofactor">
    <cofactor evidence="7">
        <name>a divalent metal cation</name>
        <dbReference type="ChEBI" id="CHEBI:60240"/>
    </cofactor>
    <text evidence="7">Binds 2 divalent metal cations per subunit.</text>
</comment>
<dbReference type="InterPro" id="IPR008007">
    <property type="entry name" value="Peptidase_M42"/>
</dbReference>
<dbReference type="GO" id="GO:0046872">
    <property type="term" value="F:metal ion binding"/>
    <property type="evidence" value="ECO:0007669"/>
    <property type="project" value="UniProtKB-UniRule"/>
</dbReference>
<dbReference type="Proteomes" id="UP000824109">
    <property type="component" value="Unassembled WGS sequence"/>
</dbReference>
<dbReference type="GO" id="GO:0004177">
    <property type="term" value="F:aminopeptidase activity"/>
    <property type="evidence" value="ECO:0007669"/>
    <property type="project" value="UniProtKB-UniRule"/>
</dbReference>
<dbReference type="SUPFAM" id="SSF101821">
    <property type="entry name" value="Aminopeptidase/glucanase lid domain"/>
    <property type="match status" value="1"/>
</dbReference>
<dbReference type="PANTHER" id="PTHR32481">
    <property type="entry name" value="AMINOPEPTIDASE"/>
    <property type="match status" value="1"/>
</dbReference>
<evidence type="ECO:0008006" key="10">
    <source>
        <dbReference type="Google" id="ProtNLM"/>
    </source>
</evidence>
<evidence type="ECO:0000256" key="2">
    <source>
        <dbReference type="ARBA" id="ARBA00022438"/>
    </source>
</evidence>
<evidence type="ECO:0000256" key="1">
    <source>
        <dbReference type="ARBA" id="ARBA00006272"/>
    </source>
</evidence>
<name>A0A9D1SET4_9FIRM</name>
<dbReference type="InterPro" id="IPR023367">
    <property type="entry name" value="Peptidase_M42_dom2"/>
</dbReference>
<gene>
    <name evidence="8" type="ORF">IAA61_06855</name>
</gene>
<comment type="caution">
    <text evidence="8">The sequence shown here is derived from an EMBL/GenBank/DDBJ whole genome shotgun (WGS) entry which is preliminary data.</text>
</comment>
<dbReference type="PIRSF" id="PIRSF001123">
    <property type="entry name" value="PepA_GA"/>
    <property type="match status" value="1"/>
</dbReference>
<dbReference type="PANTHER" id="PTHR32481:SF5">
    <property type="entry name" value="ENDOGLUCANASE"/>
    <property type="match status" value="1"/>
</dbReference>
<organism evidence="8 9">
    <name type="scientific">Candidatus Ornithomonoglobus merdipullorum</name>
    <dbReference type="NCBI Taxonomy" id="2840895"/>
    <lineage>
        <taxon>Bacteria</taxon>
        <taxon>Bacillati</taxon>
        <taxon>Bacillota</taxon>
        <taxon>Clostridia</taxon>
        <taxon>Candidatus Ornithomonoglobus</taxon>
    </lineage>
</organism>
<dbReference type="Pfam" id="PF05343">
    <property type="entry name" value="Peptidase_M42"/>
    <property type="match status" value="1"/>
</dbReference>
<evidence type="ECO:0000313" key="8">
    <source>
        <dbReference type="EMBL" id="HIU57516.1"/>
    </source>
</evidence>
<evidence type="ECO:0000256" key="7">
    <source>
        <dbReference type="PIRSR" id="PIRSR001123-2"/>
    </source>
</evidence>
<keyword evidence="3" id="KW-0645">Protease</keyword>
<reference evidence="8" key="1">
    <citation type="submission" date="2020-10" db="EMBL/GenBank/DDBJ databases">
        <authorList>
            <person name="Gilroy R."/>
        </authorList>
    </citation>
    <scope>NUCLEOTIDE SEQUENCE</scope>
    <source>
        <strain evidence="8">USAMLcec3-3695</strain>
    </source>
</reference>
<dbReference type="AlphaFoldDB" id="A0A9D1SET4"/>
<dbReference type="EMBL" id="DVNB01000072">
    <property type="protein sequence ID" value="HIU57516.1"/>
    <property type="molecule type" value="Genomic_DNA"/>
</dbReference>
<evidence type="ECO:0000256" key="6">
    <source>
        <dbReference type="PIRNR" id="PIRNR001123"/>
    </source>
</evidence>
<dbReference type="GO" id="GO:0006508">
    <property type="term" value="P:proteolysis"/>
    <property type="evidence" value="ECO:0007669"/>
    <property type="project" value="UniProtKB-KW"/>
</dbReference>
<dbReference type="SUPFAM" id="SSF53187">
    <property type="entry name" value="Zn-dependent exopeptidases"/>
    <property type="match status" value="1"/>
</dbReference>
<proteinExistence type="inferred from homology"/>
<dbReference type="Gene3D" id="3.40.630.10">
    <property type="entry name" value="Zn peptidases"/>
    <property type="match status" value="1"/>
</dbReference>
<evidence type="ECO:0000313" key="9">
    <source>
        <dbReference type="Proteomes" id="UP000824109"/>
    </source>
</evidence>
<dbReference type="Gene3D" id="2.40.30.40">
    <property type="entry name" value="Peptidase M42, domain 2"/>
    <property type="match status" value="1"/>
</dbReference>
<feature type="binding site" evidence="7">
    <location>
        <position position="198"/>
    </location>
    <ligand>
        <name>Zn(2+)</name>
        <dbReference type="ChEBI" id="CHEBI:29105"/>
        <label>2</label>
    </ligand>
</feature>
<comment type="similarity">
    <text evidence="1 6">Belongs to the peptidase M42 family.</text>
</comment>